<reference evidence="2 3" key="1">
    <citation type="submission" date="2019-11" db="EMBL/GenBank/DDBJ databases">
        <title>Caenimonas koreensis gen. nov., sp. nov., isolated from activated sludge.</title>
        <authorList>
            <person name="Seung H.R."/>
        </authorList>
    </citation>
    <scope>NUCLEOTIDE SEQUENCE [LARGE SCALE GENOMIC DNA]</scope>
    <source>
        <strain evidence="2 3">EMB320</strain>
    </source>
</reference>
<gene>
    <name evidence="2" type="ORF">GHT07_17710</name>
</gene>
<dbReference type="OrthoDB" id="8687565at2"/>
<protein>
    <submittedName>
        <fullName evidence="2">Uncharacterized protein</fullName>
    </submittedName>
</protein>
<proteinExistence type="predicted"/>
<feature type="region of interest" description="Disordered" evidence="1">
    <location>
        <begin position="39"/>
        <end position="74"/>
    </location>
</feature>
<name>A0A844BC19_9BURK</name>
<organism evidence="2 3">
    <name type="scientific">Caenimonas koreensis DSM 17982</name>
    <dbReference type="NCBI Taxonomy" id="1121255"/>
    <lineage>
        <taxon>Bacteria</taxon>
        <taxon>Pseudomonadati</taxon>
        <taxon>Pseudomonadota</taxon>
        <taxon>Betaproteobacteria</taxon>
        <taxon>Burkholderiales</taxon>
        <taxon>Comamonadaceae</taxon>
        <taxon>Caenimonas</taxon>
    </lineage>
</organism>
<evidence type="ECO:0000313" key="3">
    <source>
        <dbReference type="Proteomes" id="UP000487350"/>
    </source>
</evidence>
<sequence>MNRLRLIVAWLLLLAIPLQGLAAASMLYCGGALPEAASQAQHHAHSDGAGMPHDAVKAHHEGKAHHAGMGGDMDMSGDVVQADPQHVGATPTDDGSAPSTHADHKCSVCAACCNLFVVAAVPVVFASPAPSIAPGASPVTALQSRPITVPDKPPRA</sequence>
<comment type="caution">
    <text evidence="2">The sequence shown here is derived from an EMBL/GenBank/DDBJ whole genome shotgun (WGS) entry which is preliminary data.</text>
</comment>
<dbReference type="RefSeq" id="WP_153586422.1">
    <property type="nucleotide sequence ID" value="NZ_WJBU01000019.1"/>
</dbReference>
<dbReference type="AlphaFoldDB" id="A0A844BC19"/>
<dbReference type="EMBL" id="WJBU01000019">
    <property type="protein sequence ID" value="MRD49116.1"/>
    <property type="molecule type" value="Genomic_DNA"/>
</dbReference>
<dbReference type="Proteomes" id="UP000487350">
    <property type="component" value="Unassembled WGS sequence"/>
</dbReference>
<evidence type="ECO:0000256" key="1">
    <source>
        <dbReference type="SAM" id="MobiDB-lite"/>
    </source>
</evidence>
<evidence type="ECO:0000313" key="2">
    <source>
        <dbReference type="EMBL" id="MRD49116.1"/>
    </source>
</evidence>
<keyword evidence="3" id="KW-1185">Reference proteome</keyword>
<accession>A0A844BC19</accession>